<organism evidence="1 2">
    <name type="scientific">Myriangium duriaei CBS 260.36</name>
    <dbReference type="NCBI Taxonomy" id="1168546"/>
    <lineage>
        <taxon>Eukaryota</taxon>
        <taxon>Fungi</taxon>
        <taxon>Dikarya</taxon>
        <taxon>Ascomycota</taxon>
        <taxon>Pezizomycotina</taxon>
        <taxon>Dothideomycetes</taxon>
        <taxon>Dothideomycetidae</taxon>
        <taxon>Myriangiales</taxon>
        <taxon>Myriangiaceae</taxon>
        <taxon>Myriangium</taxon>
    </lineage>
</organism>
<dbReference type="AlphaFoldDB" id="A0A9P4J873"/>
<evidence type="ECO:0000313" key="1">
    <source>
        <dbReference type="EMBL" id="KAF2157147.1"/>
    </source>
</evidence>
<proteinExistence type="predicted"/>
<dbReference type="EMBL" id="ML996081">
    <property type="protein sequence ID" value="KAF2157147.1"/>
    <property type="molecule type" value="Genomic_DNA"/>
</dbReference>
<accession>A0A9P4J873</accession>
<sequence>MSSHLRLGLPQLCLINSHKTLLDSSLDWQKLTSRGCLHSAFLAERNSETATSSRLVEFAKHLVHDIQDNVLPPSSAAHARLLSFFRETHNLEQGSRFWLWLARQGNEYLSSNVYAAAIELYTDMGKPLPFLEELYASGLKKTSNPFMEYHASPNAKLSTAMSDKIPYGLLNSIARARLIRNDVQSAYMSLDTRLRLDPLGLSTRDFTRFIDSRPISEAYPLYLMACTYHMNGNLTSLATPILAALKSVAARSRYFYTIAPRASIIVLYASACAGAQLRARHLSEVIGSVVRILADPSYDRLSPSRQTLIADTTAHTITMLRSYFHNMSVEPNEACLNTIIHAFGVSARRLADVEACVALIRRLRSQHPRSPTTQLNDVTCRTLLKVSRATSDPSLLYSAWANLVENKASCDPPTKLNAGDVFLYADAALSCSIDITAIREELLRHSSSHDAVEHVISSVTEARAKRDALDRDHSQQPDNVGDDMLASALQLQDDVAVLTARVASGEATPASLRQVPWMTLRSRDLKNASDEGTMREGVQPEAMRALFEIVVNDGANGEESEKNELRYNSWCVINELLAEAEWNESLPRSKDSLPEQLQQSMSVGLSDVFPLIGQTDDNKLSTRKLPGMAGDHQLSVEDVKRLRGLE</sequence>
<name>A0A9P4J873_9PEZI</name>
<dbReference type="Proteomes" id="UP000799439">
    <property type="component" value="Unassembled WGS sequence"/>
</dbReference>
<dbReference type="OrthoDB" id="185373at2759"/>
<protein>
    <submittedName>
        <fullName evidence="1">Uncharacterized protein</fullName>
    </submittedName>
</protein>
<evidence type="ECO:0000313" key="2">
    <source>
        <dbReference type="Proteomes" id="UP000799439"/>
    </source>
</evidence>
<comment type="caution">
    <text evidence="1">The sequence shown here is derived from an EMBL/GenBank/DDBJ whole genome shotgun (WGS) entry which is preliminary data.</text>
</comment>
<keyword evidence="2" id="KW-1185">Reference proteome</keyword>
<reference evidence="1" key="1">
    <citation type="journal article" date="2020" name="Stud. Mycol.">
        <title>101 Dothideomycetes genomes: a test case for predicting lifestyles and emergence of pathogens.</title>
        <authorList>
            <person name="Haridas S."/>
            <person name="Albert R."/>
            <person name="Binder M."/>
            <person name="Bloem J."/>
            <person name="Labutti K."/>
            <person name="Salamov A."/>
            <person name="Andreopoulos B."/>
            <person name="Baker S."/>
            <person name="Barry K."/>
            <person name="Bills G."/>
            <person name="Bluhm B."/>
            <person name="Cannon C."/>
            <person name="Castanera R."/>
            <person name="Culley D."/>
            <person name="Daum C."/>
            <person name="Ezra D."/>
            <person name="Gonzalez J."/>
            <person name="Henrissat B."/>
            <person name="Kuo A."/>
            <person name="Liang C."/>
            <person name="Lipzen A."/>
            <person name="Lutzoni F."/>
            <person name="Magnuson J."/>
            <person name="Mondo S."/>
            <person name="Nolan M."/>
            <person name="Ohm R."/>
            <person name="Pangilinan J."/>
            <person name="Park H.-J."/>
            <person name="Ramirez L."/>
            <person name="Alfaro M."/>
            <person name="Sun H."/>
            <person name="Tritt A."/>
            <person name="Yoshinaga Y."/>
            <person name="Zwiers L.-H."/>
            <person name="Turgeon B."/>
            <person name="Goodwin S."/>
            <person name="Spatafora J."/>
            <person name="Crous P."/>
            <person name="Grigoriev I."/>
        </authorList>
    </citation>
    <scope>NUCLEOTIDE SEQUENCE</scope>
    <source>
        <strain evidence="1">CBS 260.36</strain>
    </source>
</reference>
<gene>
    <name evidence="1" type="ORF">K461DRAFT_309312</name>
</gene>